<comment type="caution">
    <text evidence="1">The sequence shown here is derived from an EMBL/GenBank/DDBJ whole genome shotgun (WGS) entry which is preliminary data.</text>
</comment>
<evidence type="ECO:0000313" key="1">
    <source>
        <dbReference type="EMBL" id="KAK7411491.1"/>
    </source>
</evidence>
<reference evidence="1 2" key="1">
    <citation type="submission" date="2024-01" db="EMBL/GenBank/DDBJ databases">
        <title>The genomes of 5 underutilized Papilionoideae crops provide insights into root nodulation and disease resistanc.</title>
        <authorList>
            <person name="Jiang F."/>
        </authorList>
    </citation>
    <scope>NUCLEOTIDE SEQUENCE [LARGE SCALE GENOMIC DNA]</scope>
    <source>
        <strain evidence="1">DUOXIRENSHENG_FW03</strain>
        <tissue evidence="1">Leaves</tissue>
    </source>
</reference>
<dbReference type="EMBL" id="JAYMYS010000001">
    <property type="protein sequence ID" value="KAK7411491.1"/>
    <property type="molecule type" value="Genomic_DNA"/>
</dbReference>
<gene>
    <name evidence="1" type="ORF">VNO78_02925</name>
</gene>
<evidence type="ECO:0000313" key="2">
    <source>
        <dbReference type="Proteomes" id="UP001386955"/>
    </source>
</evidence>
<dbReference type="AlphaFoldDB" id="A0AAN9TBW1"/>
<protein>
    <submittedName>
        <fullName evidence="1">Uncharacterized protein</fullName>
    </submittedName>
</protein>
<proteinExistence type="predicted"/>
<keyword evidence="2" id="KW-1185">Reference proteome</keyword>
<dbReference type="Proteomes" id="UP001386955">
    <property type="component" value="Unassembled WGS sequence"/>
</dbReference>
<sequence>MWASSYGDLSCGRFCMFPRKWGSAWDGGTRISYYGCHKWFCYGGSFGTGYRCCGHFGCPFHWITCLGGLGSLFSWRHSPPSGGGSRPHAFILHLFLEFLH</sequence>
<organism evidence="1 2">
    <name type="scientific">Psophocarpus tetragonolobus</name>
    <name type="common">Winged bean</name>
    <name type="synonym">Dolichos tetragonolobus</name>
    <dbReference type="NCBI Taxonomy" id="3891"/>
    <lineage>
        <taxon>Eukaryota</taxon>
        <taxon>Viridiplantae</taxon>
        <taxon>Streptophyta</taxon>
        <taxon>Embryophyta</taxon>
        <taxon>Tracheophyta</taxon>
        <taxon>Spermatophyta</taxon>
        <taxon>Magnoliopsida</taxon>
        <taxon>eudicotyledons</taxon>
        <taxon>Gunneridae</taxon>
        <taxon>Pentapetalae</taxon>
        <taxon>rosids</taxon>
        <taxon>fabids</taxon>
        <taxon>Fabales</taxon>
        <taxon>Fabaceae</taxon>
        <taxon>Papilionoideae</taxon>
        <taxon>50 kb inversion clade</taxon>
        <taxon>NPAAA clade</taxon>
        <taxon>indigoferoid/millettioid clade</taxon>
        <taxon>Phaseoleae</taxon>
        <taxon>Psophocarpus</taxon>
    </lineage>
</organism>
<accession>A0AAN9TBW1</accession>
<name>A0AAN9TBW1_PSOTE</name>